<keyword evidence="3" id="KW-1185">Reference proteome</keyword>
<reference evidence="3" key="1">
    <citation type="journal article" date="2019" name="Int. J. Syst. Evol. Microbiol.">
        <title>The Global Catalogue of Microorganisms (GCM) 10K type strain sequencing project: providing services to taxonomists for standard genome sequencing and annotation.</title>
        <authorList>
            <consortium name="The Broad Institute Genomics Platform"/>
            <consortium name="The Broad Institute Genome Sequencing Center for Infectious Disease"/>
            <person name="Wu L."/>
            <person name="Ma J."/>
        </authorList>
    </citation>
    <scope>NUCLEOTIDE SEQUENCE [LARGE SCALE GENOMIC DNA]</scope>
    <source>
        <strain evidence="3">CGMCC 1.12470</strain>
    </source>
</reference>
<evidence type="ECO:0000256" key="1">
    <source>
        <dbReference type="SAM" id="MobiDB-lite"/>
    </source>
</evidence>
<evidence type="ECO:0000313" key="3">
    <source>
        <dbReference type="Proteomes" id="UP001597261"/>
    </source>
</evidence>
<dbReference type="RefSeq" id="WP_381078782.1">
    <property type="nucleotide sequence ID" value="NZ_JBHUDX010000011.1"/>
</dbReference>
<evidence type="ECO:0000313" key="2">
    <source>
        <dbReference type="EMBL" id="MFD1657531.1"/>
    </source>
</evidence>
<gene>
    <name evidence="2" type="ORF">ACFSL4_04630</name>
</gene>
<feature type="region of interest" description="Disordered" evidence="1">
    <location>
        <begin position="88"/>
        <end position="112"/>
    </location>
</feature>
<organism evidence="2 3">
    <name type="scientific">Streptomyces caeni</name>
    <dbReference type="NCBI Taxonomy" id="2307231"/>
    <lineage>
        <taxon>Bacteria</taxon>
        <taxon>Bacillati</taxon>
        <taxon>Actinomycetota</taxon>
        <taxon>Actinomycetes</taxon>
        <taxon>Kitasatosporales</taxon>
        <taxon>Streptomycetaceae</taxon>
        <taxon>Streptomyces</taxon>
    </lineage>
</organism>
<proteinExistence type="predicted"/>
<accession>A0ABW4ILU3</accession>
<name>A0ABW4ILU3_9ACTN</name>
<dbReference type="EMBL" id="JBHUDX010000011">
    <property type="protein sequence ID" value="MFD1657531.1"/>
    <property type="molecule type" value="Genomic_DNA"/>
</dbReference>
<sequence>MDPTDPANFSSVAFVNDTGSPAVLFECGDSRGHDCHDMSGRLAPGDRSDQQVYWGAGLDPWQVRDTRGRIVGWLLVNTPRRESGAVYYLGDAGSKPGKPTTPRVSPHPDPTP</sequence>
<protein>
    <submittedName>
        <fullName evidence="2">Uncharacterized protein</fullName>
    </submittedName>
</protein>
<comment type="caution">
    <text evidence="2">The sequence shown here is derived from an EMBL/GenBank/DDBJ whole genome shotgun (WGS) entry which is preliminary data.</text>
</comment>
<dbReference type="Proteomes" id="UP001597261">
    <property type="component" value="Unassembled WGS sequence"/>
</dbReference>